<evidence type="ECO:0000256" key="7">
    <source>
        <dbReference type="ARBA" id="ARBA00023242"/>
    </source>
</evidence>
<dbReference type="PANTHER" id="PTHR31431">
    <property type="entry name" value="NUCLEOPORIN NUP188 HOMOLOG"/>
    <property type="match status" value="1"/>
</dbReference>
<evidence type="ECO:0000259" key="9">
    <source>
        <dbReference type="Pfam" id="PF21093"/>
    </source>
</evidence>
<dbReference type="GO" id="GO:0006405">
    <property type="term" value="P:RNA export from nucleus"/>
    <property type="evidence" value="ECO:0007669"/>
    <property type="project" value="TreeGrafter"/>
</dbReference>
<proteinExistence type="predicted"/>
<dbReference type="Proteomes" id="UP000095023">
    <property type="component" value="Unassembled WGS sequence"/>
</dbReference>
<dbReference type="OrthoDB" id="102511at2759"/>
<evidence type="ECO:0000259" key="8">
    <source>
        <dbReference type="Pfam" id="PF18378"/>
    </source>
</evidence>
<dbReference type="InterPro" id="IPR041634">
    <property type="entry name" value="Nup188_C"/>
</dbReference>
<dbReference type="GO" id="GO:0051028">
    <property type="term" value="P:mRNA transport"/>
    <property type="evidence" value="ECO:0007669"/>
    <property type="project" value="UniProtKB-KW"/>
</dbReference>
<name>A0A1E4TIK1_9ASCO</name>
<accession>A0A1E4TIK1</accession>
<dbReference type="InterPro" id="IPR048883">
    <property type="entry name" value="Nup188_N-subdom_III"/>
</dbReference>
<keyword evidence="11" id="KW-1185">Reference proteome</keyword>
<keyword evidence="4" id="KW-0653">Protein transport</keyword>
<keyword evidence="2" id="KW-0813">Transport</keyword>
<dbReference type="GO" id="GO:0017056">
    <property type="term" value="F:structural constituent of nuclear pore"/>
    <property type="evidence" value="ECO:0007669"/>
    <property type="project" value="InterPro"/>
</dbReference>
<dbReference type="InterPro" id="IPR044840">
    <property type="entry name" value="Nup188"/>
</dbReference>
<dbReference type="PANTHER" id="PTHR31431:SF1">
    <property type="entry name" value="NUCLEOPORIN NUP188"/>
    <property type="match status" value="1"/>
</dbReference>
<evidence type="ECO:0000256" key="1">
    <source>
        <dbReference type="ARBA" id="ARBA00004567"/>
    </source>
</evidence>
<comment type="subcellular location">
    <subcellularLocation>
        <location evidence="1">Nucleus</location>
        <location evidence="1">Nuclear pore complex</location>
    </subcellularLocation>
</comment>
<protein>
    <submittedName>
        <fullName evidence="10">Uncharacterized protein</fullName>
    </submittedName>
</protein>
<reference evidence="11" key="1">
    <citation type="submission" date="2016-02" db="EMBL/GenBank/DDBJ databases">
        <title>Comparative genomics of biotechnologically important yeasts.</title>
        <authorList>
            <consortium name="DOE Joint Genome Institute"/>
            <person name="Riley R."/>
            <person name="Haridas S."/>
            <person name="Wolfe K.H."/>
            <person name="Lopes M.R."/>
            <person name="Hittinger C.T."/>
            <person name="Goker M."/>
            <person name="Salamov A."/>
            <person name="Wisecaver J."/>
            <person name="Long T.M."/>
            <person name="Aerts A.L."/>
            <person name="Barry K."/>
            <person name="Choi C."/>
            <person name="Clum A."/>
            <person name="Coughlan A.Y."/>
            <person name="Deshpande S."/>
            <person name="Douglass A.P."/>
            <person name="Hanson S.J."/>
            <person name="Klenk H.-P."/>
            <person name="Labutti K."/>
            <person name="Lapidus A."/>
            <person name="Lindquist E."/>
            <person name="Lipzen A."/>
            <person name="Meier-Kolthoff J.P."/>
            <person name="Ohm R.A."/>
            <person name="Otillar R.P."/>
            <person name="Pangilinan J."/>
            <person name="Peng Y."/>
            <person name="Rokas A."/>
            <person name="Rosa C.A."/>
            <person name="Scheuner C."/>
            <person name="Sibirny A.A."/>
            <person name="Slot J.C."/>
            <person name="Stielow J.B."/>
            <person name="Sun H."/>
            <person name="Kurtzman C.P."/>
            <person name="Blackwell M."/>
            <person name="Jeffries T.W."/>
            <person name="Grigoriev I.V."/>
        </authorList>
    </citation>
    <scope>NUCLEOTIDE SEQUENCE [LARGE SCALE GENOMIC DNA]</scope>
    <source>
        <strain evidence="11">NRRL Y-17796</strain>
    </source>
</reference>
<keyword evidence="7" id="KW-0539">Nucleus</keyword>
<feature type="domain" description="Nucleoporin Nup188 N-terminal subdomain III" evidence="9">
    <location>
        <begin position="522"/>
        <end position="928"/>
    </location>
</feature>
<evidence type="ECO:0000256" key="2">
    <source>
        <dbReference type="ARBA" id="ARBA00022448"/>
    </source>
</evidence>
<evidence type="ECO:0000256" key="3">
    <source>
        <dbReference type="ARBA" id="ARBA00022816"/>
    </source>
</evidence>
<dbReference type="GO" id="GO:0044611">
    <property type="term" value="C:nuclear pore inner ring"/>
    <property type="evidence" value="ECO:0007669"/>
    <property type="project" value="TreeGrafter"/>
</dbReference>
<evidence type="ECO:0000256" key="4">
    <source>
        <dbReference type="ARBA" id="ARBA00022927"/>
    </source>
</evidence>
<organism evidence="10 11">
    <name type="scientific">Tortispora caseinolytica NRRL Y-17796</name>
    <dbReference type="NCBI Taxonomy" id="767744"/>
    <lineage>
        <taxon>Eukaryota</taxon>
        <taxon>Fungi</taxon>
        <taxon>Dikarya</taxon>
        <taxon>Ascomycota</taxon>
        <taxon>Saccharomycotina</taxon>
        <taxon>Trigonopsidomycetes</taxon>
        <taxon>Trigonopsidales</taxon>
        <taxon>Trigonopsidaceae</taxon>
        <taxon>Tortispora</taxon>
    </lineage>
</organism>
<dbReference type="EMBL" id="KV453841">
    <property type="protein sequence ID" value="ODV91508.1"/>
    <property type="molecule type" value="Genomic_DNA"/>
</dbReference>
<keyword evidence="6" id="KW-0906">Nuclear pore complex</keyword>
<dbReference type="Pfam" id="PF21093">
    <property type="entry name" value="Nup188_N-subdom_III"/>
    <property type="match status" value="1"/>
</dbReference>
<evidence type="ECO:0000256" key="5">
    <source>
        <dbReference type="ARBA" id="ARBA00023010"/>
    </source>
</evidence>
<gene>
    <name evidence="10" type="ORF">CANCADRAFT_42155</name>
</gene>
<keyword evidence="5" id="KW-0811">Translocation</keyword>
<evidence type="ECO:0000313" key="10">
    <source>
        <dbReference type="EMBL" id="ODV91508.1"/>
    </source>
</evidence>
<dbReference type="Pfam" id="PF18378">
    <property type="entry name" value="Nup188_C"/>
    <property type="match status" value="1"/>
</dbReference>
<dbReference type="GO" id="GO:0006606">
    <property type="term" value="P:protein import into nucleus"/>
    <property type="evidence" value="ECO:0007669"/>
    <property type="project" value="TreeGrafter"/>
</dbReference>
<keyword evidence="3" id="KW-0509">mRNA transport</keyword>
<sequence length="1570" mass="174770">MPSIPHAGDSPCFRSVYQSLLDTDRNTYNGIDIALNTLNTCIDALSAITLPLGVELPLASDTVTIDPFSSLSDSHKSQAADLQQYTGASPSIVTRIINAERDSLAIFDDPFQYILSCYYSERRAFLHTLSLLLTINADETHVFNSQAQQILAKIDLSYSTVLSIIKSLSYRASMCIDIDPDNSYSALSASQHLLEQHGLLEILCLILTNAELQPNEHTRPSVIQWFQYLRDTAYLTTLSPPESLSRQVVNNPLHGRAFAISYLLLDFPQSETLHMSFPDQYCYLKSAKDFEDIHRIIAENLSEYADASPLILLWSIICHRMETALDEYSPKDFSNSNFILPPNGSSLAQTLIQHALSADVFGFISAIASETQISPQVRPILASAVNASLVYVALADNVVRCLQNILDGDESLHSQFVASDASSTALFLMKSKFPYIYSPFVKLASSLGSRAWPILRSMETFLHQLPEKFSDYEFSQEDSSIIVSLSEICVISPRQEDGLGGVYLPAKLQGRILPGQATPPFVLWDFPFNGWEYIGRYLEFMYDTGTQNEEAAAATVSLISNTLKSLDSPDANELLSMVSTLLLSGDIIDLMSNISVEAFQTKSPELSTACIVFFDALCGIRPNRVWSFLCRPSAYERRSVGGIISLMTSAVQGVNGSYSLSRAIFEFYCSLIDVAARSLLSDIEVTLCSDVLAKFTNHILTSSVSLAYWKWDHTEHRLMLSTMINDCLLKILYRALDIGVPCTETKANKIFFQSAKLVCDNFLSPAEVSSRPLAPWIDRIKKAGTICDALITGNRHETLNIQLVISCHNLLIGLIKARSTLNLEPSLLEKELYSAAPNIVENLILKDHLKSHSLGLLNALISTKWPGVPFSLLAYLGANHTKALITKLSATVESDSEALSDAIAATEFLSNVVSHRQEGLTIVLLSGKNIMSSDQPEQHVSLFRAIESKALSGDQISPFLSKTLFKGIFLARNNWAALISTEAQRKNFLESAMSKITDGCDLKLKDFDTISTLINPSDVLECAAHCMRVCALEVFKASKKPSDISSKSIIDILQSRGIVKLSEAALRINGYRASLHGNLIKNFQHKWRGFQLDLFRVSDMKQREYGQNFIYNIEWMEMPFSVDPYWPEYRKEIEEANLNLSRVESQIDLAESWIVLISALTEYTKITSTNSPDMVAIAMLCLKVNVEEGIAAIAFQGIYEKRLQLAFSIIQKLLDKKLITDTDALSFIDLIWQAMSSSDVDFLTSLNDNSKLNICRSLLRLTIACLQPLEHAKPVTQLATIESIFGLVVAKGFYEVALLSQDQSMSHITLESIILLTAVARRILSVNGISAADSQLASHIMEADTLNAAMFLYSYSDQLKVSEEPIYAELSCSFLAEISRVVFIAEQLVMYGVYSVLMESKISLRIQQGSIRIPQEARLHSFWTRGVLHLSLLLLSKIGNRTIIETQTLLEYFREQVVSSFQAWGNPQTITLSMTEELVQLATLFELLKGMCIEYDIPSSPIEEVYNNNKLPMKESIDYLLSHPKYLLSCTVISSTDEQQMVQKAKDKGTSELAALLMKNLTLAREILSH</sequence>
<evidence type="ECO:0000313" key="11">
    <source>
        <dbReference type="Proteomes" id="UP000095023"/>
    </source>
</evidence>
<evidence type="ECO:0000256" key="6">
    <source>
        <dbReference type="ARBA" id="ARBA00023132"/>
    </source>
</evidence>
<feature type="domain" description="Nuclear pore protein Nup188 C-terminal" evidence="8">
    <location>
        <begin position="1272"/>
        <end position="1568"/>
    </location>
</feature>
<dbReference type="Gene3D" id="1.25.10.70">
    <property type="match status" value="1"/>
</dbReference>